<dbReference type="SMART" id="SM00271">
    <property type="entry name" value="DnaJ"/>
    <property type="match status" value="1"/>
</dbReference>
<organism evidence="8">
    <name type="scientific">Ixodes ricinus</name>
    <name type="common">Common tick</name>
    <name type="synonym">Acarus ricinus</name>
    <dbReference type="NCBI Taxonomy" id="34613"/>
    <lineage>
        <taxon>Eukaryota</taxon>
        <taxon>Metazoa</taxon>
        <taxon>Ecdysozoa</taxon>
        <taxon>Arthropoda</taxon>
        <taxon>Chelicerata</taxon>
        <taxon>Arachnida</taxon>
        <taxon>Acari</taxon>
        <taxon>Parasitiformes</taxon>
        <taxon>Ixodida</taxon>
        <taxon>Ixodoidea</taxon>
        <taxon>Ixodidae</taxon>
        <taxon>Ixodinae</taxon>
        <taxon>Ixodes</taxon>
    </lineage>
</organism>
<evidence type="ECO:0000256" key="1">
    <source>
        <dbReference type="ARBA" id="ARBA00004389"/>
    </source>
</evidence>
<dbReference type="GO" id="GO:0030544">
    <property type="term" value="F:Hsp70 protein binding"/>
    <property type="evidence" value="ECO:0007669"/>
    <property type="project" value="TreeGrafter"/>
</dbReference>
<evidence type="ECO:0000256" key="4">
    <source>
        <dbReference type="ARBA" id="ARBA00022989"/>
    </source>
</evidence>
<dbReference type="InterPro" id="IPR036869">
    <property type="entry name" value="J_dom_sf"/>
</dbReference>
<accession>V5II03</accession>
<dbReference type="GO" id="GO:0071218">
    <property type="term" value="P:cellular response to misfolded protein"/>
    <property type="evidence" value="ECO:0007669"/>
    <property type="project" value="TreeGrafter"/>
</dbReference>
<feature type="compositionally biased region" description="Basic and acidic residues" evidence="6">
    <location>
        <begin position="88"/>
        <end position="101"/>
    </location>
</feature>
<dbReference type="EMBL" id="GANP01004037">
    <property type="protein sequence ID" value="JAB80431.1"/>
    <property type="molecule type" value="mRNA"/>
</dbReference>
<dbReference type="Pfam" id="PF00226">
    <property type="entry name" value="DnaJ"/>
    <property type="match status" value="1"/>
</dbReference>
<evidence type="ECO:0000313" key="8">
    <source>
        <dbReference type="EMBL" id="JAB80431.1"/>
    </source>
</evidence>
<dbReference type="InterPro" id="IPR001623">
    <property type="entry name" value="DnaJ_domain"/>
</dbReference>
<feature type="region of interest" description="Disordered" evidence="6">
    <location>
        <begin position="58"/>
        <end position="101"/>
    </location>
</feature>
<dbReference type="PRINTS" id="PR00625">
    <property type="entry name" value="JDOMAIN"/>
</dbReference>
<proteinExistence type="evidence at transcript level"/>
<keyword evidence="5" id="KW-0472">Membrane</keyword>
<evidence type="ECO:0000259" key="7">
    <source>
        <dbReference type="PROSITE" id="PS50076"/>
    </source>
</evidence>
<keyword evidence="2" id="KW-0812">Transmembrane</keyword>
<dbReference type="SUPFAM" id="SSF46565">
    <property type="entry name" value="Chaperone J-domain"/>
    <property type="match status" value="1"/>
</dbReference>
<protein>
    <recommendedName>
        <fullName evidence="7">J domain-containing protein</fullName>
    </recommendedName>
</protein>
<name>V5II03_IXORI</name>
<comment type="subcellular location">
    <subcellularLocation>
        <location evidence="1">Endoplasmic reticulum membrane</location>
        <topology evidence="1">Single-pass membrane protein</topology>
    </subcellularLocation>
</comment>
<evidence type="ECO:0000256" key="5">
    <source>
        <dbReference type="ARBA" id="ARBA00023136"/>
    </source>
</evidence>
<dbReference type="PANTHER" id="PTHR43908:SF3">
    <property type="entry name" value="AT29763P-RELATED"/>
    <property type="match status" value="1"/>
</dbReference>
<dbReference type="InterPro" id="IPR015399">
    <property type="entry name" value="DUF1977_DnaJ-like"/>
</dbReference>
<dbReference type="FunFam" id="1.10.287.110:FF:000070">
    <property type="entry name" value="Endoplasmic reticulum protein, putative"/>
    <property type="match status" value="1"/>
</dbReference>
<evidence type="ECO:0000256" key="3">
    <source>
        <dbReference type="ARBA" id="ARBA00022824"/>
    </source>
</evidence>
<dbReference type="PANTHER" id="PTHR43908">
    <property type="entry name" value="AT29763P-RELATED"/>
    <property type="match status" value="1"/>
</dbReference>
<dbReference type="CDD" id="cd06257">
    <property type="entry name" value="DnaJ"/>
    <property type="match status" value="1"/>
</dbReference>
<dbReference type="PROSITE" id="PS50076">
    <property type="entry name" value="DNAJ_2"/>
    <property type="match status" value="1"/>
</dbReference>
<dbReference type="Gene3D" id="1.10.287.110">
    <property type="entry name" value="DnaJ domain"/>
    <property type="match status" value="1"/>
</dbReference>
<dbReference type="InterPro" id="IPR051100">
    <property type="entry name" value="DnaJ_subfamily_B/C"/>
</dbReference>
<dbReference type="Pfam" id="PF09320">
    <property type="entry name" value="DUF1977"/>
    <property type="match status" value="1"/>
</dbReference>
<evidence type="ECO:0000256" key="6">
    <source>
        <dbReference type="SAM" id="MobiDB-lite"/>
    </source>
</evidence>
<evidence type="ECO:0000256" key="2">
    <source>
        <dbReference type="ARBA" id="ARBA00022692"/>
    </source>
</evidence>
<dbReference type="InterPro" id="IPR018253">
    <property type="entry name" value="DnaJ_domain_CS"/>
</dbReference>
<dbReference type="GO" id="GO:0005789">
    <property type="term" value="C:endoplasmic reticulum membrane"/>
    <property type="evidence" value="ECO:0007669"/>
    <property type="project" value="UniProtKB-SubCell"/>
</dbReference>
<dbReference type="PROSITE" id="PS00636">
    <property type="entry name" value="DNAJ_1"/>
    <property type="match status" value="1"/>
</dbReference>
<keyword evidence="3" id="KW-0256">Endoplasmic reticulum</keyword>
<sequence length="380" mass="43663">MEGNKEESKRCIELAQLFISQGQKEKALKFLHKAEHLYPSKLAKDLIEYLQKLNGATSCDGATSDARSKSRSNSPGCPPSPSPRQRARAKERDASAERRVADYTKEQLEAVRRTKHCKDYYEILGVTREADEDLLKKQYRKLALQVHPDKNKAPGAGDAFKAIGNAYAVLSDPEKRKLYDINGNRPPQQQSYAGESYDYSRGFEGDISPEELFNMFFGNAFSSNVYVRRGTRFQHQRQQHGHSTAEVHPDSSYSVLLQMMPIIVLVGMSLMSSFLVSDPPYSLVRTAKYQYERKTLNLELSYFVKENFMQEHRSNIYRVEMEVESDHIANLRSSCFREKNYKESLLWRAKSLRDASLEERAQSYHMPSCDKLTQLSRIRA</sequence>
<reference evidence="8" key="1">
    <citation type="journal article" date="2015" name="Sci. Rep.">
        <title>Tissue- and time-dependent transcription in Ixodes ricinus salivary glands and midguts when blood feeding on the vertebrate host.</title>
        <authorList>
            <person name="Kotsyfakis M."/>
            <person name="Schwarz A."/>
            <person name="Erhart J."/>
            <person name="Ribeiro J.M."/>
        </authorList>
    </citation>
    <scope>NUCLEOTIDE SEQUENCE</scope>
    <source>
        <tissue evidence="8">Salivary gland and midgut</tissue>
    </source>
</reference>
<dbReference type="AlphaFoldDB" id="V5II03"/>
<feature type="domain" description="J" evidence="7">
    <location>
        <begin position="119"/>
        <end position="183"/>
    </location>
</feature>
<keyword evidence="4" id="KW-1133">Transmembrane helix</keyword>